<gene>
    <name evidence="2" type="ORF">FA046_01925</name>
</gene>
<dbReference type="PANTHER" id="PTHR45947">
    <property type="entry name" value="SULFOQUINOVOSYL TRANSFERASE SQD2"/>
    <property type="match status" value="1"/>
</dbReference>
<protein>
    <submittedName>
        <fullName evidence="2">Glycosyltransferase family 4 protein</fullName>
    </submittedName>
</protein>
<dbReference type="InterPro" id="IPR001296">
    <property type="entry name" value="Glyco_trans_1"/>
</dbReference>
<dbReference type="OrthoDB" id="9768685at2"/>
<evidence type="ECO:0000313" key="2">
    <source>
        <dbReference type="EMBL" id="TKC01101.1"/>
    </source>
</evidence>
<evidence type="ECO:0000259" key="1">
    <source>
        <dbReference type="Pfam" id="PF00534"/>
    </source>
</evidence>
<feature type="domain" description="Glycosyl transferase family 1" evidence="1">
    <location>
        <begin position="133"/>
        <end position="274"/>
    </location>
</feature>
<dbReference type="SUPFAM" id="SSF53756">
    <property type="entry name" value="UDP-Glycosyltransferase/glycogen phosphorylase"/>
    <property type="match status" value="1"/>
</dbReference>
<dbReference type="PANTHER" id="PTHR45947:SF3">
    <property type="entry name" value="SULFOQUINOVOSYL TRANSFERASE SQD2"/>
    <property type="match status" value="1"/>
</dbReference>
<sequence>MKRLFFPFGIIAMRNLKIPNEIDILLISTTHAGKYINVSDRTIVITYCYTPFRLVWSPNSYSEYVDSKGVKKWIFNLVIKLIKKIDFKAAQRTDYFIAMTEETKQRIKDSYHPRNEIIIIKPPVNIGNFYISPKQGNYYLLVSRLEFYKKVDLVIKAFNVLGFKLIVVGKGSKENELKELANENIEFKHGLSSEDLASIYSEAKAFIFPQHEDYGITPLEANASGRPVIAYGKGGVLDTMIPYTDDAKKATALFFMDQEVESLINAVRKFESLKFDSNFIRRHAENFDEPIFISKIRNFIDAKYKASLDK</sequence>
<keyword evidence="2" id="KW-0808">Transferase</keyword>
<dbReference type="GO" id="GO:0016757">
    <property type="term" value="F:glycosyltransferase activity"/>
    <property type="evidence" value="ECO:0007669"/>
    <property type="project" value="InterPro"/>
</dbReference>
<keyword evidence="3" id="KW-1185">Reference proteome</keyword>
<dbReference type="EMBL" id="SWBP01000001">
    <property type="protein sequence ID" value="TKC01101.1"/>
    <property type="molecule type" value="Genomic_DNA"/>
</dbReference>
<proteinExistence type="predicted"/>
<dbReference type="Proteomes" id="UP000308181">
    <property type="component" value="Unassembled WGS sequence"/>
</dbReference>
<name>A0A4V5NY50_9SPHI</name>
<dbReference type="Gene3D" id="3.40.50.2000">
    <property type="entry name" value="Glycogen Phosphorylase B"/>
    <property type="match status" value="1"/>
</dbReference>
<dbReference type="InterPro" id="IPR050194">
    <property type="entry name" value="Glycosyltransferase_grp1"/>
</dbReference>
<comment type="caution">
    <text evidence="2">The sequence shown here is derived from an EMBL/GenBank/DDBJ whole genome shotgun (WGS) entry which is preliminary data.</text>
</comment>
<accession>A0A4V5NY50</accession>
<dbReference type="AlphaFoldDB" id="A0A4V5NY50"/>
<organism evidence="2 3">
    <name type="scientific">Pedobacter cryophilus</name>
    <dbReference type="NCBI Taxonomy" id="2571271"/>
    <lineage>
        <taxon>Bacteria</taxon>
        <taxon>Pseudomonadati</taxon>
        <taxon>Bacteroidota</taxon>
        <taxon>Sphingobacteriia</taxon>
        <taxon>Sphingobacteriales</taxon>
        <taxon>Sphingobacteriaceae</taxon>
        <taxon>Pedobacter</taxon>
    </lineage>
</organism>
<reference evidence="2 3" key="1">
    <citation type="submission" date="2019-04" db="EMBL/GenBank/DDBJ databases">
        <title>Pedobacter sp. AR-3-17 sp. nov., isolated from Arctic soil.</title>
        <authorList>
            <person name="Dahal R.H."/>
            <person name="Kim D.-U."/>
        </authorList>
    </citation>
    <scope>NUCLEOTIDE SEQUENCE [LARGE SCALE GENOMIC DNA]</scope>
    <source>
        <strain evidence="2 3">AR-3-17</strain>
    </source>
</reference>
<evidence type="ECO:0000313" key="3">
    <source>
        <dbReference type="Proteomes" id="UP000308181"/>
    </source>
</evidence>
<dbReference type="Pfam" id="PF00534">
    <property type="entry name" value="Glycos_transf_1"/>
    <property type="match status" value="1"/>
</dbReference>